<evidence type="ECO:0000256" key="1">
    <source>
        <dbReference type="SAM" id="MobiDB-lite"/>
    </source>
</evidence>
<keyword evidence="3" id="KW-1185">Reference proteome</keyword>
<feature type="compositionally biased region" description="Basic and acidic residues" evidence="1">
    <location>
        <begin position="64"/>
        <end position="75"/>
    </location>
</feature>
<comment type="caution">
    <text evidence="2">The sequence shown here is derived from an EMBL/GenBank/DDBJ whole genome shotgun (WGS) entry which is preliminary data.</text>
</comment>
<dbReference type="EMBL" id="JAQQWN010000002">
    <property type="protein sequence ID" value="KAK8093390.1"/>
    <property type="molecule type" value="Genomic_DNA"/>
</dbReference>
<organism evidence="2 3">
    <name type="scientific">Apiospora hydei</name>
    <dbReference type="NCBI Taxonomy" id="1337664"/>
    <lineage>
        <taxon>Eukaryota</taxon>
        <taxon>Fungi</taxon>
        <taxon>Dikarya</taxon>
        <taxon>Ascomycota</taxon>
        <taxon>Pezizomycotina</taxon>
        <taxon>Sordariomycetes</taxon>
        <taxon>Xylariomycetidae</taxon>
        <taxon>Amphisphaeriales</taxon>
        <taxon>Apiosporaceae</taxon>
        <taxon>Apiospora</taxon>
    </lineage>
</organism>
<dbReference type="GeneID" id="92037450"/>
<dbReference type="RefSeq" id="XP_066674163.1">
    <property type="nucleotide sequence ID" value="XM_066804390.1"/>
</dbReference>
<evidence type="ECO:0000313" key="2">
    <source>
        <dbReference type="EMBL" id="KAK8093390.1"/>
    </source>
</evidence>
<evidence type="ECO:0000313" key="3">
    <source>
        <dbReference type="Proteomes" id="UP001433268"/>
    </source>
</evidence>
<name>A0ABR1X9S4_9PEZI</name>
<feature type="region of interest" description="Disordered" evidence="1">
    <location>
        <begin position="1"/>
        <end position="75"/>
    </location>
</feature>
<gene>
    <name evidence="2" type="ORF">PG997_000075</name>
</gene>
<accession>A0ABR1X9S4</accession>
<feature type="compositionally biased region" description="Polar residues" evidence="1">
    <location>
        <begin position="1"/>
        <end position="28"/>
    </location>
</feature>
<sequence length="75" mass="8398">MVNPSSQDGNRYGQNELPQWSSIDNYTSAPLRDDAWSPWVMPIQDEDAAEHAAEVGHSQAVNEEVQREEENQNGA</sequence>
<dbReference type="Proteomes" id="UP001433268">
    <property type="component" value="Unassembled WGS sequence"/>
</dbReference>
<reference evidence="2 3" key="1">
    <citation type="submission" date="2023-01" db="EMBL/GenBank/DDBJ databases">
        <title>Analysis of 21 Apiospora genomes using comparative genomics revels a genus with tremendous synthesis potential of carbohydrate active enzymes and secondary metabolites.</title>
        <authorList>
            <person name="Sorensen T."/>
        </authorList>
    </citation>
    <scope>NUCLEOTIDE SEQUENCE [LARGE SCALE GENOMIC DNA]</scope>
    <source>
        <strain evidence="2 3">CBS 114990</strain>
    </source>
</reference>
<protein>
    <submittedName>
        <fullName evidence="2">Uncharacterized protein</fullName>
    </submittedName>
</protein>
<proteinExistence type="predicted"/>